<dbReference type="PANTHER" id="PTHR10372">
    <property type="entry name" value="PLAKOPHILLIN-RELATED"/>
    <property type="match status" value="1"/>
</dbReference>
<dbReference type="GO" id="GO:0005634">
    <property type="term" value="C:nucleus"/>
    <property type="evidence" value="ECO:0007669"/>
    <property type="project" value="TreeGrafter"/>
</dbReference>
<evidence type="ECO:0000256" key="5">
    <source>
        <dbReference type="ARBA" id="ARBA00022949"/>
    </source>
</evidence>
<dbReference type="Proteomes" id="UP000198287">
    <property type="component" value="Unassembled WGS sequence"/>
</dbReference>
<feature type="repeat" description="ARM" evidence="6">
    <location>
        <begin position="564"/>
        <end position="607"/>
    </location>
</feature>
<comment type="similarity">
    <text evidence="2">Belongs to the beta-catenin family.</text>
</comment>
<feature type="compositionally biased region" description="Polar residues" evidence="7">
    <location>
        <begin position="284"/>
        <end position="302"/>
    </location>
</feature>
<evidence type="ECO:0000313" key="9">
    <source>
        <dbReference type="Proteomes" id="UP000198287"/>
    </source>
</evidence>
<evidence type="ECO:0000313" key="8">
    <source>
        <dbReference type="EMBL" id="OXA38525.1"/>
    </source>
</evidence>
<feature type="compositionally biased region" description="Polar residues" evidence="7">
    <location>
        <begin position="1140"/>
        <end position="1155"/>
    </location>
</feature>
<proteinExistence type="inferred from homology"/>
<feature type="repeat" description="ARM" evidence="6">
    <location>
        <begin position="843"/>
        <end position="880"/>
    </location>
</feature>
<evidence type="ECO:0000256" key="6">
    <source>
        <dbReference type="PROSITE-ProRule" id="PRU00259"/>
    </source>
</evidence>
<feature type="compositionally biased region" description="Basic and acidic residues" evidence="7">
    <location>
        <begin position="711"/>
        <end position="723"/>
    </location>
</feature>
<dbReference type="GO" id="GO:0098609">
    <property type="term" value="P:cell-cell adhesion"/>
    <property type="evidence" value="ECO:0007669"/>
    <property type="project" value="InterPro"/>
</dbReference>
<evidence type="ECO:0000256" key="4">
    <source>
        <dbReference type="ARBA" id="ARBA00022889"/>
    </source>
</evidence>
<feature type="region of interest" description="Disordered" evidence="7">
    <location>
        <begin position="171"/>
        <end position="258"/>
    </location>
</feature>
<dbReference type="GO" id="GO:0005737">
    <property type="term" value="C:cytoplasm"/>
    <property type="evidence" value="ECO:0007669"/>
    <property type="project" value="TreeGrafter"/>
</dbReference>
<gene>
    <name evidence="8" type="ORF">Fcan01_26670</name>
</gene>
<feature type="compositionally biased region" description="Low complexity" evidence="7">
    <location>
        <begin position="751"/>
        <end position="761"/>
    </location>
</feature>
<feature type="compositionally biased region" description="Basic residues" evidence="7">
    <location>
        <begin position="427"/>
        <end position="436"/>
    </location>
</feature>
<feature type="compositionally biased region" description="Basic residues" evidence="7">
    <location>
        <begin position="248"/>
        <end position="258"/>
    </location>
</feature>
<dbReference type="Gene3D" id="1.25.10.10">
    <property type="entry name" value="Leucine-rich Repeat Variant"/>
    <property type="match status" value="1"/>
</dbReference>
<dbReference type="OMA" id="RADIDDK"/>
<dbReference type="GO" id="GO:0005886">
    <property type="term" value="C:plasma membrane"/>
    <property type="evidence" value="ECO:0007669"/>
    <property type="project" value="TreeGrafter"/>
</dbReference>
<sequence>MNGIGHANLPHGGGVPTPPPRSNGHPSPTPQLQPPPPNNILDNCVKEGAQAAAVLSPPSPSQGVTTTSNGHNHTHHPHHHYGHTQHHHHHTLQPANDPSPSRANLLIHSRSSSLTNNGGGSSGALSHLDLISSADPASSKNNTLTRKTTTTTVTTSERKTTNLVRELMGPDGQQMEYTARPSNNPPVTEYVPNNACPPPSAHFPPDNNGPQYDPTLVQDPYGYTRGALPPDPAGNDKTITTNNGGRPAGRRYNNHHHLGYSDYEQYPEYGSFTGVGGSGGYRPSTPSEASDSPSLTRNNNSDYLRGGGYPPGAYDDMDSGVVPRPEYLSPSANAHPGNYEGGGESRGNGGPSYWTAANLNNSTSHYGNLPVRPYLLQEGGNGGVGGGGMVAIPESSSPSSTFLMQMQMQLDNSSGEMQMEAALPPLHHHAHSHSHLHQQGGGGGGGSGSVGGSIIMNHENSSSSQNHSPAAGVRWRDPDLHEVIQFLGNQNPVVKANAAAYLQHLCYMDDPVKAKTRALGGIPPLVALLSHDQPEVHRNACGALRNLSYGRQNDENKKAIKSAGGIPGLVRLLKRTPDNEVKELVTGVLWNLSSCEELKRAIIDDGILTLVNNIIIPHSGWDRNSGPNNQHIPDACWSTVFKNSSGVVRNVSSAGEYARKKLRECDGLVEALLHVVRAALSRADIDDKSVENCVCILRNLSYRCQEVEDPNYDKHPPPYDKQSRANATPAKGENLGCFGANKKKKEAALVSSSSPKDSSNSVNAQGGGGGGGGPTRSSSQQRTEPIRGMELLWQPEVVQSYLALLSNCSNPETLEAAAGAIQNLAACYWQPSIEIRAAVRKEKGLPVLVELLRMEVDRVVCAVATALRNLALDQRNKELIGKYAMRDLVQKLPSGRPHDQNTSDDTIAAVLATLNEVIKKNAEFSRSLMEAEGVERLVLLTQQKRRFSPRAVKFASQVLYSMWQHQELREVYKKGGWTESDFVAKGAGARGGSPGPSGNEASSAGSPVNANSTLNRPMASQSGTRYEDKTMTRGGSGQNNVPKSPPPNYPQGHEVPLADMPYPDGGSHAPPSHGVFRMYPPHPVKPGEPLYAQVNREKKKNRGMYEGNNSRGGGGGLGYVGGGGGGGGYWSEHDGPLMTTPPTHSAQQPGGDSWV</sequence>
<keyword evidence="9" id="KW-1185">Reference proteome</keyword>
<keyword evidence="3" id="KW-0677">Repeat</keyword>
<dbReference type="AlphaFoldDB" id="A0A226CYY9"/>
<feature type="region of interest" description="Disordered" evidence="7">
    <location>
        <begin position="427"/>
        <end position="473"/>
    </location>
</feature>
<feature type="repeat" description="ARM" evidence="6">
    <location>
        <begin position="520"/>
        <end position="565"/>
    </location>
</feature>
<feature type="region of interest" description="Disordered" evidence="7">
    <location>
        <begin position="985"/>
        <end position="1057"/>
    </location>
</feature>
<evidence type="ECO:0000256" key="7">
    <source>
        <dbReference type="SAM" id="MobiDB-lite"/>
    </source>
</evidence>
<feature type="compositionally biased region" description="Polar residues" evidence="7">
    <location>
        <begin position="999"/>
        <end position="1024"/>
    </location>
</feature>
<feature type="region of interest" description="Disordered" evidence="7">
    <location>
        <begin position="1127"/>
        <end position="1155"/>
    </location>
</feature>
<organism evidence="8 9">
    <name type="scientific">Folsomia candida</name>
    <name type="common">Springtail</name>
    <dbReference type="NCBI Taxonomy" id="158441"/>
    <lineage>
        <taxon>Eukaryota</taxon>
        <taxon>Metazoa</taxon>
        <taxon>Ecdysozoa</taxon>
        <taxon>Arthropoda</taxon>
        <taxon>Hexapoda</taxon>
        <taxon>Collembola</taxon>
        <taxon>Entomobryomorpha</taxon>
        <taxon>Isotomoidea</taxon>
        <taxon>Isotomidae</taxon>
        <taxon>Proisotominae</taxon>
        <taxon>Folsomia</taxon>
    </lineage>
</organism>
<dbReference type="InterPro" id="IPR000225">
    <property type="entry name" value="Armadillo"/>
</dbReference>
<dbReference type="GO" id="GO:0005912">
    <property type="term" value="C:adherens junction"/>
    <property type="evidence" value="ECO:0007669"/>
    <property type="project" value="TreeGrafter"/>
</dbReference>
<dbReference type="PANTHER" id="PTHR10372:SF27">
    <property type="entry name" value="ADHERENS JUNCTION PROTEIN P120"/>
    <property type="match status" value="1"/>
</dbReference>
<feature type="compositionally biased region" description="Gly residues" evidence="7">
    <location>
        <begin position="765"/>
        <end position="774"/>
    </location>
</feature>
<keyword evidence="4" id="KW-0130">Cell adhesion</keyword>
<dbReference type="InterPro" id="IPR016024">
    <property type="entry name" value="ARM-type_fold"/>
</dbReference>
<accession>A0A226CYY9</accession>
<dbReference type="PROSITE" id="PS50176">
    <property type="entry name" value="ARM_REPEAT"/>
    <property type="match status" value="3"/>
</dbReference>
<feature type="compositionally biased region" description="Gly residues" evidence="7">
    <location>
        <begin position="439"/>
        <end position="451"/>
    </location>
</feature>
<comment type="subcellular location">
    <subcellularLocation>
        <location evidence="1">Cell junction</location>
    </subcellularLocation>
</comment>
<feature type="compositionally biased region" description="Low complexity" evidence="7">
    <location>
        <begin position="457"/>
        <end position="468"/>
    </location>
</feature>
<evidence type="ECO:0000256" key="3">
    <source>
        <dbReference type="ARBA" id="ARBA00022737"/>
    </source>
</evidence>
<dbReference type="InterPro" id="IPR011989">
    <property type="entry name" value="ARM-like"/>
</dbReference>
<feature type="compositionally biased region" description="Low complexity" evidence="7">
    <location>
        <begin position="138"/>
        <end position="155"/>
    </location>
</feature>
<feature type="region of interest" description="Disordered" evidence="7">
    <location>
        <begin position="1"/>
        <end position="104"/>
    </location>
</feature>
<dbReference type="EMBL" id="LNIX01000045">
    <property type="protein sequence ID" value="OXA38525.1"/>
    <property type="molecule type" value="Genomic_DNA"/>
</dbReference>
<protein>
    <submittedName>
        <fullName evidence="8">Catenin delta-2</fullName>
    </submittedName>
</protein>
<feature type="compositionally biased region" description="Basic residues" evidence="7">
    <location>
        <begin position="72"/>
        <end position="91"/>
    </location>
</feature>
<reference evidence="8 9" key="1">
    <citation type="submission" date="2015-12" db="EMBL/GenBank/DDBJ databases">
        <title>The genome of Folsomia candida.</title>
        <authorList>
            <person name="Faddeeva A."/>
            <person name="Derks M.F."/>
            <person name="Anvar Y."/>
            <person name="Smit S."/>
            <person name="Van Straalen N."/>
            <person name="Roelofs D."/>
        </authorList>
    </citation>
    <scope>NUCLEOTIDE SEQUENCE [LARGE SCALE GENOMIC DNA]</scope>
    <source>
        <strain evidence="8 9">VU population</strain>
        <tissue evidence="8">Whole body</tissue>
    </source>
</reference>
<dbReference type="OrthoDB" id="3245100at2759"/>
<dbReference type="Pfam" id="PF00514">
    <property type="entry name" value="Arm"/>
    <property type="match status" value="4"/>
</dbReference>
<feature type="region of interest" description="Disordered" evidence="7">
    <location>
        <begin position="134"/>
        <end position="158"/>
    </location>
</feature>
<feature type="region of interest" description="Disordered" evidence="7">
    <location>
        <begin position="274"/>
        <end position="347"/>
    </location>
</feature>
<dbReference type="InterPro" id="IPR028435">
    <property type="entry name" value="Plakophilin/d_Catenin"/>
</dbReference>
<comment type="caution">
    <text evidence="8">The sequence shown here is derived from an EMBL/GenBank/DDBJ whole genome shotgun (WGS) entry which is preliminary data.</text>
</comment>
<dbReference type="SUPFAM" id="SSF48371">
    <property type="entry name" value="ARM repeat"/>
    <property type="match status" value="1"/>
</dbReference>
<feature type="compositionally biased region" description="Polar residues" evidence="7">
    <location>
        <begin position="93"/>
        <end position="102"/>
    </location>
</feature>
<dbReference type="SMART" id="SM00185">
    <property type="entry name" value="ARM"/>
    <property type="match status" value="6"/>
</dbReference>
<feature type="region of interest" description="Disordered" evidence="7">
    <location>
        <begin position="708"/>
        <end position="734"/>
    </location>
</feature>
<name>A0A226CYY9_FOLCA</name>
<evidence type="ECO:0000256" key="2">
    <source>
        <dbReference type="ARBA" id="ARBA00005462"/>
    </source>
</evidence>
<evidence type="ECO:0000256" key="1">
    <source>
        <dbReference type="ARBA" id="ARBA00004282"/>
    </source>
</evidence>
<dbReference type="STRING" id="158441.A0A226CYY9"/>
<feature type="region of interest" description="Disordered" evidence="7">
    <location>
        <begin position="748"/>
        <end position="783"/>
    </location>
</feature>
<feature type="compositionally biased region" description="Pro residues" evidence="7">
    <location>
        <begin position="16"/>
        <end position="38"/>
    </location>
</feature>
<keyword evidence="5" id="KW-0965">Cell junction</keyword>